<reference evidence="1 2" key="1">
    <citation type="journal article" date="2018" name="Evol. Lett.">
        <title>Horizontal gene cluster transfer increased hallucinogenic mushroom diversity.</title>
        <authorList>
            <person name="Reynolds H.T."/>
            <person name="Vijayakumar V."/>
            <person name="Gluck-Thaler E."/>
            <person name="Korotkin H.B."/>
            <person name="Matheny P.B."/>
            <person name="Slot J.C."/>
        </authorList>
    </citation>
    <scope>NUCLEOTIDE SEQUENCE [LARGE SCALE GENOMIC DNA]</scope>
    <source>
        <strain evidence="1 2">2629</strain>
    </source>
</reference>
<name>A0A409X0B3_9AGAR</name>
<dbReference type="OrthoDB" id="3061131at2759"/>
<dbReference type="InParanoid" id="A0A409X0B3"/>
<gene>
    <name evidence="1" type="ORF">CVT24_001836</name>
</gene>
<sequence length="198" mass="20461">AAVVTVFGVSAPPIATPTRTSTRSRPDASVEWAGTQIVSAIGPGESGRTKYEVQYIQSRVVLHQSGLDPVTIVKDPMTATFTHEQGGNVLIEKGDPAVSIWASGSGQINELGKNVECQLDTEKNTGVCAGEHLYANLIESISGTQVVFATVTQTVGTTYTGNLIPLATITTGAAAGMSSIRSTALLLATVALGAFISI</sequence>
<accession>A0A409X0B3</accession>
<dbReference type="AlphaFoldDB" id="A0A409X0B3"/>
<dbReference type="Proteomes" id="UP000284842">
    <property type="component" value="Unassembled WGS sequence"/>
</dbReference>
<evidence type="ECO:0000313" key="2">
    <source>
        <dbReference type="Proteomes" id="UP000284842"/>
    </source>
</evidence>
<evidence type="ECO:0000313" key="1">
    <source>
        <dbReference type="EMBL" id="PPQ84176.1"/>
    </source>
</evidence>
<feature type="non-terminal residue" evidence="1">
    <location>
        <position position="1"/>
    </location>
</feature>
<proteinExistence type="predicted"/>
<protein>
    <submittedName>
        <fullName evidence="1">Uncharacterized protein</fullName>
    </submittedName>
</protein>
<comment type="caution">
    <text evidence="1">The sequence shown here is derived from an EMBL/GenBank/DDBJ whole genome shotgun (WGS) entry which is preliminary data.</text>
</comment>
<organism evidence="1 2">
    <name type="scientific">Panaeolus cyanescens</name>
    <dbReference type="NCBI Taxonomy" id="181874"/>
    <lineage>
        <taxon>Eukaryota</taxon>
        <taxon>Fungi</taxon>
        <taxon>Dikarya</taxon>
        <taxon>Basidiomycota</taxon>
        <taxon>Agaricomycotina</taxon>
        <taxon>Agaricomycetes</taxon>
        <taxon>Agaricomycetidae</taxon>
        <taxon>Agaricales</taxon>
        <taxon>Agaricineae</taxon>
        <taxon>Galeropsidaceae</taxon>
        <taxon>Panaeolus</taxon>
    </lineage>
</organism>
<dbReference type="EMBL" id="NHTK01004929">
    <property type="protein sequence ID" value="PPQ84176.1"/>
    <property type="molecule type" value="Genomic_DNA"/>
</dbReference>
<keyword evidence="2" id="KW-1185">Reference proteome</keyword>